<dbReference type="CDD" id="cd04480">
    <property type="entry name" value="RPA1_DBD_A_like"/>
    <property type="match status" value="1"/>
</dbReference>
<accession>A0A392M899</accession>
<dbReference type="Proteomes" id="UP000265520">
    <property type="component" value="Unassembled WGS sequence"/>
</dbReference>
<name>A0A392M899_9FABA</name>
<sequence length="291" mass="32851">VNAMINVYSKLRDVAVGKFPLSLRVRVIRLWTVKSNLIPGQDNSIEMVLIDEKGSKIHATVRRHLIHLFKGVLIEGGAYDLSIFSVVDSYGICRPTKHLCRIFFQSTTLLERVDCQVIKQNGLSLMDIGQINSHRCDNNYLVDLMGVMSGISSQNEFIKNGQPLKMIVIELSDHGYFRGRVLLQNIHNITRIWLNPAIDDAVMFGRRLSKIRGGPTTHVPFIGPRMKPSLADDFLRLYPKKTIAVLKYTLEDGPFIVSGVVDGLVDGQNWWSCSKRVFQIVPRCSVAIVFK</sequence>
<dbReference type="InterPro" id="IPR012340">
    <property type="entry name" value="NA-bd_OB-fold"/>
</dbReference>
<comment type="caution">
    <text evidence="2">The sequence shown here is derived from an EMBL/GenBank/DDBJ whole genome shotgun (WGS) entry which is preliminary data.</text>
</comment>
<reference evidence="2 3" key="1">
    <citation type="journal article" date="2018" name="Front. Plant Sci.">
        <title>Red Clover (Trifolium pratense) and Zigzag Clover (T. medium) - A Picture of Genomic Similarities and Differences.</title>
        <authorList>
            <person name="Dluhosova J."/>
            <person name="Istvanek J."/>
            <person name="Nedelnik J."/>
            <person name="Repkova J."/>
        </authorList>
    </citation>
    <scope>NUCLEOTIDE SEQUENCE [LARGE SCALE GENOMIC DNA]</scope>
    <source>
        <strain evidence="3">cv. 10/8</strain>
        <tissue evidence="2">Leaf</tissue>
    </source>
</reference>
<feature type="non-terminal residue" evidence="2">
    <location>
        <position position="1"/>
    </location>
</feature>
<evidence type="ECO:0000259" key="1">
    <source>
        <dbReference type="Pfam" id="PF02721"/>
    </source>
</evidence>
<proteinExistence type="predicted"/>
<evidence type="ECO:0000313" key="3">
    <source>
        <dbReference type="Proteomes" id="UP000265520"/>
    </source>
</evidence>
<keyword evidence="3" id="KW-1185">Reference proteome</keyword>
<feature type="domain" description="Replication protein A 70 kDa DNA-binding subunit B/D first OB fold" evidence="1">
    <location>
        <begin position="9"/>
        <end position="110"/>
    </location>
</feature>
<gene>
    <name evidence="2" type="ORF">A2U01_0004536</name>
</gene>
<dbReference type="Gene3D" id="2.40.50.140">
    <property type="entry name" value="Nucleic acid-binding proteins"/>
    <property type="match status" value="1"/>
</dbReference>
<evidence type="ECO:0000313" key="2">
    <source>
        <dbReference type="EMBL" id="MCH83710.1"/>
    </source>
</evidence>
<dbReference type="AlphaFoldDB" id="A0A392M899"/>
<organism evidence="2 3">
    <name type="scientific">Trifolium medium</name>
    <dbReference type="NCBI Taxonomy" id="97028"/>
    <lineage>
        <taxon>Eukaryota</taxon>
        <taxon>Viridiplantae</taxon>
        <taxon>Streptophyta</taxon>
        <taxon>Embryophyta</taxon>
        <taxon>Tracheophyta</taxon>
        <taxon>Spermatophyta</taxon>
        <taxon>Magnoliopsida</taxon>
        <taxon>eudicotyledons</taxon>
        <taxon>Gunneridae</taxon>
        <taxon>Pentapetalae</taxon>
        <taxon>rosids</taxon>
        <taxon>fabids</taxon>
        <taxon>Fabales</taxon>
        <taxon>Fabaceae</taxon>
        <taxon>Papilionoideae</taxon>
        <taxon>50 kb inversion clade</taxon>
        <taxon>NPAAA clade</taxon>
        <taxon>Hologalegina</taxon>
        <taxon>IRL clade</taxon>
        <taxon>Trifolieae</taxon>
        <taxon>Trifolium</taxon>
    </lineage>
</organism>
<dbReference type="SUPFAM" id="SSF50249">
    <property type="entry name" value="Nucleic acid-binding proteins"/>
    <property type="match status" value="1"/>
</dbReference>
<dbReference type="Pfam" id="PF02721">
    <property type="entry name" value="DUF223"/>
    <property type="match status" value="1"/>
</dbReference>
<dbReference type="InterPro" id="IPR003871">
    <property type="entry name" value="RFA1B/D_OB_1st"/>
</dbReference>
<dbReference type="PANTHER" id="PTHR47165">
    <property type="entry name" value="OS03G0429900 PROTEIN"/>
    <property type="match status" value="1"/>
</dbReference>
<dbReference type="EMBL" id="LXQA010005628">
    <property type="protein sequence ID" value="MCH83710.1"/>
    <property type="molecule type" value="Genomic_DNA"/>
</dbReference>
<dbReference type="PANTHER" id="PTHR47165:SF4">
    <property type="entry name" value="OS03G0429900 PROTEIN"/>
    <property type="match status" value="1"/>
</dbReference>
<protein>
    <submittedName>
        <fullName evidence="2">Replication factor A protein</fullName>
    </submittedName>
</protein>